<dbReference type="EMBL" id="BTPE01000011">
    <property type="protein sequence ID" value="GMQ34753.1"/>
    <property type="molecule type" value="Genomic_DNA"/>
</dbReference>
<name>A0ABQ6Q3J5_9BACT</name>
<dbReference type="Proteomes" id="UP001307705">
    <property type="component" value="Unassembled WGS sequence"/>
</dbReference>
<keyword evidence="1" id="KW-1133">Transmembrane helix</keyword>
<accession>A0ABQ6Q3J5</accession>
<evidence type="ECO:0008006" key="4">
    <source>
        <dbReference type="Google" id="ProtNLM"/>
    </source>
</evidence>
<comment type="caution">
    <text evidence="2">The sequence shown here is derived from an EMBL/GenBank/DDBJ whole genome shotgun (WGS) entry which is preliminary data.</text>
</comment>
<feature type="transmembrane region" description="Helical" evidence="1">
    <location>
        <begin position="152"/>
        <end position="169"/>
    </location>
</feature>
<feature type="transmembrane region" description="Helical" evidence="1">
    <location>
        <begin position="190"/>
        <end position="209"/>
    </location>
</feature>
<keyword evidence="1" id="KW-0812">Transmembrane</keyword>
<reference evidence="2 3" key="1">
    <citation type="submission" date="2023-08" db="EMBL/GenBank/DDBJ databases">
        <title>Draft genome sequence of Algoriphagus taiwanensis.</title>
        <authorList>
            <person name="Takatani N."/>
            <person name="Hosokawa M."/>
            <person name="Sawabe T."/>
        </authorList>
    </citation>
    <scope>NUCLEOTIDE SEQUENCE [LARGE SCALE GENOMIC DNA]</scope>
    <source>
        <strain evidence="2 3">JCM 19755</strain>
    </source>
</reference>
<dbReference type="RefSeq" id="WP_338229572.1">
    <property type="nucleotide sequence ID" value="NZ_BTPE01000011.1"/>
</dbReference>
<evidence type="ECO:0000313" key="2">
    <source>
        <dbReference type="EMBL" id="GMQ34753.1"/>
    </source>
</evidence>
<sequence>MSQSESNVCVSCGTRLEGSFCHVCGEKQIDAKDKRITYFIEELISSIFVADGKFFKTIKLLLTQPGELTKSFVDGIRKKYLSPLQLFFFANLIYFLFPLISTFNTSLEIQMYNLPYSDFVRPVVENYLEVNPEQASTFKTSYESTSNSNGKLLLISLVFLQGLFLKLLFLKDRRFFLIDFFAGSAYFYGFYILVFLVLFPALIGLIDWFGEFQFNSFLNELTLSVFFLVGIFGYQFFLIKKAYSVSTPAAIWRSILLAGFIIPSFTIYRFLLFWVTFWMIT</sequence>
<feature type="transmembrane region" description="Helical" evidence="1">
    <location>
        <begin position="251"/>
        <end position="280"/>
    </location>
</feature>
<feature type="transmembrane region" description="Helical" evidence="1">
    <location>
        <begin position="86"/>
        <end position="107"/>
    </location>
</feature>
<proteinExistence type="predicted"/>
<dbReference type="Pfam" id="PF12412">
    <property type="entry name" value="DUF3667"/>
    <property type="match status" value="1"/>
</dbReference>
<feature type="transmembrane region" description="Helical" evidence="1">
    <location>
        <begin position="221"/>
        <end position="239"/>
    </location>
</feature>
<protein>
    <recommendedName>
        <fullName evidence="4">DUF3667 domain-containing protein</fullName>
    </recommendedName>
</protein>
<keyword evidence="3" id="KW-1185">Reference proteome</keyword>
<gene>
    <name evidence="2" type="ORF">Ataiwa_30260</name>
</gene>
<evidence type="ECO:0000256" key="1">
    <source>
        <dbReference type="SAM" id="Phobius"/>
    </source>
</evidence>
<dbReference type="InterPro" id="IPR022134">
    <property type="entry name" value="DUF3667"/>
</dbReference>
<organism evidence="2 3">
    <name type="scientific">Algoriphagus taiwanensis</name>
    <dbReference type="NCBI Taxonomy" id="1445656"/>
    <lineage>
        <taxon>Bacteria</taxon>
        <taxon>Pseudomonadati</taxon>
        <taxon>Bacteroidota</taxon>
        <taxon>Cytophagia</taxon>
        <taxon>Cytophagales</taxon>
        <taxon>Cyclobacteriaceae</taxon>
        <taxon>Algoriphagus</taxon>
    </lineage>
</organism>
<keyword evidence="1" id="KW-0472">Membrane</keyword>
<evidence type="ECO:0000313" key="3">
    <source>
        <dbReference type="Proteomes" id="UP001307705"/>
    </source>
</evidence>